<keyword evidence="2" id="KW-1185">Reference proteome</keyword>
<dbReference type="EMBL" id="BAABCX010000001">
    <property type="protein sequence ID" value="GAA3535883.1"/>
    <property type="molecule type" value="Genomic_DNA"/>
</dbReference>
<dbReference type="Gene3D" id="1.20.120.330">
    <property type="entry name" value="Nucleotidyltransferases domain 2"/>
    <property type="match status" value="1"/>
</dbReference>
<dbReference type="SUPFAM" id="SSF81593">
    <property type="entry name" value="Nucleotidyltransferase substrate binding subunit/domain"/>
    <property type="match status" value="1"/>
</dbReference>
<name>A0ABP6VKP7_9GAMM</name>
<proteinExistence type="predicted"/>
<protein>
    <recommendedName>
        <fullName evidence="3">DUF86 domain-containing protein</fullName>
    </recommendedName>
</protein>
<dbReference type="RefSeq" id="WP_344956280.1">
    <property type="nucleotide sequence ID" value="NZ_BAABCX010000001.1"/>
</dbReference>
<dbReference type="Proteomes" id="UP001500795">
    <property type="component" value="Unassembled WGS sequence"/>
</dbReference>
<organism evidence="1 2">
    <name type="scientific">Zobellella aerophila</name>
    <dbReference type="NCBI Taxonomy" id="870480"/>
    <lineage>
        <taxon>Bacteria</taxon>
        <taxon>Pseudomonadati</taxon>
        <taxon>Pseudomonadota</taxon>
        <taxon>Gammaproteobacteria</taxon>
        <taxon>Aeromonadales</taxon>
        <taxon>Aeromonadaceae</taxon>
        <taxon>Zobellella</taxon>
    </lineage>
</organism>
<evidence type="ECO:0000313" key="2">
    <source>
        <dbReference type="Proteomes" id="UP001500795"/>
    </source>
</evidence>
<evidence type="ECO:0000313" key="1">
    <source>
        <dbReference type="EMBL" id="GAA3535883.1"/>
    </source>
</evidence>
<sequence>MGAKLLPGILELTKEQGALATFIDKLNRLEKIGALSSAEQWLELREMRNQFAHDYP</sequence>
<reference evidence="2" key="1">
    <citation type="journal article" date="2019" name="Int. J. Syst. Evol. Microbiol.">
        <title>The Global Catalogue of Microorganisms (GCM) 10K type strain sequencing project: providing services to taxonomists for standard genome sequencing and annotation.</title>
        <authorList>
            <consortium name="The Broad Institute Genomics Platform"/>
            <consortium name="The Broad Institute Genome Sequencing Center for Infectious Disease"/>
            <person name="Wu L."/>
            <person name="Ma J."/>
        </authorList>
    </citation>
    <scope>NUCLEOTIDE SEQUENCE [LARGE SCALE GENOMIC DNA]</scope>
    <source>
        <strain evidence="2">JCM 17110</strain>
    </source>
</reference>
<comment type="caution">
    <text evidence="1">The sequence shown here is derived from an EMBL/GenBank/DDBJ whole genome shotgun (WGS) entry which is preliminary data.</text>
</comment>
<evidence type="ECO:0008006" key="3">
    <source>
        <dbReference type="Google" id="ProtNLM"/>
    </source>
</evidence>
<gene>
    <name evidence="1" type="ORF">GCM10022394_14370</name>
</gene>
<accession>A0ABP6VKP7</accession>